<dbReference type="GO" id="GO:0046872">
    <property type="term" value="F:metal ion binding"/>
    <property type="evidence" value="ECO:0007669"/>
    <property type="project" value="UniProtKB-KW"/>
</dbReference>
<comment type="cofactor">
    <cofactor evidence="6">
        <name>Zn(2+)</name>
        <dbReference type="ChEBI" id="CHEBI:29105"/>
    </cofactor>
    <text evidence="6">Binds 1 zinc ion per subunit.</text>
</comment>
<keyword evidence="1 6" id="KW-0645">Protease</keyword>
<dbReference type="GO" id="GO:0006515">
    <property type="term" value="P:protein quality control for misfolded or incompletely synthesized proteins"/>
    <property type="evidence" value="ECO:0007669"/>
    <property type="project" value="TreeGrafter"/>
</dbReference>
<accession>A0AAN6I2M3</accession>
<comment type="similarity">
    <text evidence="6">Belongs to the peptidase M48 family.</text>
</comment>
<keyword evidence="2" id="KW-0479">Metal-binding</keyword>
<dbReference type="CDD" id="cd07331">
    <property type="entry name" value="M48C_Oma1_like"/>
    <property type="match status" value="1"/>
</dbReference>
<dbReference type="Proteomes" id="UP000738402">
    <property type="component" value="Unassembled WGS sequence"/>
</dbReference>
<evidence type="ECO:0000256" key="6">
    <source>
        <dbReference type="RuleBase" id="RU003983"/>
    </source>
</evidence>
<keyword evidence="4 6" id="KW-0862">Zinc</keyword>
<feature type="region of interest" description="Disordered" evidence="7">
    <location>
        <begin position="1"/>
        <end position="23"/>
    </location>
</feature>
<evidence type="ECO:0000256" key="2">
    <source>
        <dbReference type="ARBA" id="ARBA00022723"/>
    </source>
</evidence>
<sequence length="353" mass="40001">MARVERVPGDEGRRGAKTVQQHERQTMFKRFTRFYATYHHFGNRTTRTGRTFQLTPTGRRNLTIAGAGIAVLVATHIEQAPVTHRSRLMIAPAWMELWSANSSYKALINQYHGAILPASHPATLRVKAIMARLIKAAENYIDPDTGERANLFADLKTETIPAIEWKIHVIDDVNRVAGKPTPNAFVIGDGKVFVFRSIMQMTPTDDELATVLAHELGHLLAHHIRERLSAAPLYTAVAVLMNTIFGPSSFNSVLLNILFESPNSRAMETEADYIGLMLMSLACYNPHESPRFWNRMVHYERRSGQIVPELLSTHPKSERRMQNIAEWMPRADKLYELAGCASMLSYRDMFGKW</sequence>
<organism evidence="9 10">
    <name type="scientific">Ogataea haglerorum</name>
    <dbReference type="NCBI Taxonomy" id="1937702"/>
    <lineage>
        <taxon>Eukaryota</taxon>
        <taxon>Fungi</taxon>
        <taxon>Dikarya</taxon>
        <taxon>Ascomycota</taxon>
        <taxon>Saccharomycotina</taxon>
        <taxon>Pichiomycetes</taxon>
        <taxon>Pichiales</taxon>
        <taxon>Pichiaceae</taxon>
        <taxon>Ogataea</taxon>
    </lineage>
</organism>
<dbReference type="GO" id="GO:0034982">
    <property type="term" value="P:mitochondrial protein processing"/>
    <property type="evidence" value="ECO:0007669"/>
    <property type="project" value="TreeGrafter"/>
</dbReference>
<proteinExistence type="inferred from homology"/>
<evidence type="ECO:0000256" key="4">
    <source>
        <dbReference type="ARBA" id="ARBA00022833"/>
    </source>
</evidence>
<evidence type="ECO:0000313" key="9">
    <source>
        <dbReference type="EMBL" id="KAG7730294.1"/>
    </source>
</evidence>
<dbReference type="Gene3D" id="3.30.2010.10">
    <property type="entry name" value="Metalloproteases ('zincins'), catalytic domain"/>
    <property type="match status" value="1"/>
</dbReference>
<feature type="domain" description="Peptidase M48" evidence="8">
    <location>
        <begin position="173"/>
        <end position="327"/>
    </location>
</feature>
<dbReference type="PANTHER" id="PTHR22726">
    <property type="entry name" value="METALLOENDOPEPTIDASE OMA1"/>
    <property type="match status" value="1"/>
</dbReference>
<evidence type="ECO:0000259" key="8">
    <source>
        <dbReference type="Pfam" id="PF01435"/>
    </source>
</evidence>
<dbReference type="GO" id="GO:0005743">
    <property type="term" value="C:mitochondrial inner membrane"/>
    <property type="evidence" value="ECO:0007669"/>
    <property type="project" value="TreeGrafter"/>
</dbReference>
<keyword evidence="5 6" id="KW-0482">Metalloprotease</keyword>
<evidence type="ECO:0000256" key="5">
    <source>
        <dbReference type="ARBA" id="ARBA00023049"/>
    </source>
</evidence>
<reference evidence="9" key="1">
    <citation type="journal article" date="2021" name="G3 (Bethesda)">
        <title>Genomic diversity, chromosomal rearrangements, and interspecies hybridization in the ogataea polymorpha species complex.</title>
        <authorList>
            <person name="Hanson S.J."/>
            <person name="Cinneide E.O."/>
            <person name="Salzberg L.I."/>
            <person name="Wolfe K.H."/>
            <person name="McGowan J."/>
            <person name="Fitzpatrick D.A."/>
            <person name="Matlin K."/>
        </authorList>
    </citation>
    <scope>NUCLEOTIDE SEQUENCE</scope>
    <source>
        <strain evidence="9">83-405-1</strain>
    </source>
</reference>
<name>A0AAN6I2M3_9ASCO</name>
<dbReference type="InterPro" id="IPR051156">
    <property type="entry name" value="Mito/Outer_Membr_Metalloprot"/>
</dbReference>
<protein>
    <recommendedName>
        <fullName evidence="8">Peptidase M48 domain-containing protein</fullName>
    </recommendedName>
</protein>
<gene>
    <name evidence="9" type="ORF">KL933_000089</name>
</gene>
<evidence type="ECO:0000256" key="1">
    <source>
        <dbReference type="ARBA" id="ARBA00022670"/>
    </source>
</evidence>
<dbReference type="AlphaFoldDB" id="A0AAN6I2M3"/>
<dbReference type="InterPro" id="IPR001915">
    <property type="entry name" value="Peptidase_M48"/>
</dbReference>
<evidence type="ECO:0000313" key="10">
    <source>
        <dbReference type="Proteomes" id="UP000738402"/>
    </source>
</evidence>
<dbReference type="PANTHER" id="PTHR22726:SF1">
    <property type="entry name" value="METALLOENDOPEPTIDASE OMA1, MITOCHONDRIAL"/>
    <property type="match status" value="1"/>
</dbReference>
<keyword evidence="3 6" id="KW-0378">Hydrolase</keyword>
<dbReference type="GO" id="GO:0004222">
    <property type="term" value="F:metalloendopeptidase activity"/>
    <property type="evidence" value="ECO:0007669"/>
    <property type="project" value="InterPro"/>
</dbReference>
<evidence type="ECO:0000256" key="3">
    <source>
        <dbReference type="ARBA" id="ARBA00022801"/>
    </source>
</evidence>
<comment type="caution">
    <text evidence="9">The sequence shown here is derived from an EMBL/GenBank/DDBJ whole genome shotgun (WGS) entry which is preliminary data.</text>
</comment>
<dbReference type="EMBL" id="JAHLUH010000001">
    <property type="protein sequence ID" value="KAG7730294.1"/>
    <property type="molecule type" value="Genomic_DNA"/>
</dbReference>
<dbReference type="Pfam" id="PF01435">
    <property type="entry name" value="Peptidase_M48"/>
    <property type="match status" value="1"/>
</dbReference>
<evidence type="ECO:0000256" key="7">
    <source>
        <dbReference type="SAM" id="MobiDB-lite"/>
    </source>
</evidence>